<dbReference type="SUPFAM" id="SSF100950">
    <property type="entry name" value="NagB/RpiA/CoA transferase-like"/>
    <property type="match status" value="1"/>
</dbReference>
<evidence type="ECO:0000259" key="1">
    <source>
        <dbReference type="Pfam" id="PF02589"/>
    </source>
</evidence>
<dbReference type="InterPro" id="IPR037171">
    <property type="entry name" value="NagB/RpiA_transferase-like"/>
</dbReference>
<dbReference type="Pfam" id="PF02589">
    <property type="entry name" value="LUD_dom"/>
    <property type="match status" value="1"/>
</dbReference>
<evidence type="ECO:0000313" key="3">
    <source>
        <dbReference type="Proteomes" id="UP000679725"/>
    </source>
</evidence>
<evidence type="ECO:0000313" key="2">
    <source>
        <dbReference type="EMBL" id="CAG5072156.1"/>
    </source>
</evidence>
<proteinExistence type="predicted"/>
<dbReference type="PANTHER" id="PTHR43682:SF1">
    <property type="entry name" value="LACTATE UTILIZATION PROTEIN C"/>
    <property type="match status" value="1"/>
</dbReference>
<dbReference type="EMBL" id="CAJRAU010000006">
    <property type="protein sequence ID" value="CAG5072156.1"/>
    <property type="molecule type" value="Genomic_DNA"/>
</dbReference>
<dbReference type="PANTHER" id="PTHR43682">
    <property type="entry name" value="LACTATE UTILIZATION PROTEIN C"/>
    <property type="match status" value="1"/>
</dbReference>
<accession>A0ABM8UUX5</accession>
<sequence>MQTREEMLRKIRLNKPERTSLPANIRFDSQYEDTESKFIETLTAIYTEVVIVKNWEELAVKAGELYEGVVNKATTIPELNIWADFSLNVADPHELEMIEILILKAEFGVAENGAVWISDNYLPHRVLPFITQNLALAIPRSAIVNNMHDAYERLTDTTGWGCFIAGPSKTADIEQSLVVGAHGARSMVIFLVEDF</sequence>
<dbReference type="InterPro" id="IPR003741">
    <property type="entry name" value="LUD_dom"/>
</dbReference>
<comment type="caution">
    <text evidence="2">The sequence shown here is derived from an EMBL/GenBank/DDBJ whole genome shotgun (WGS) entry which is preliminary data.</text>
</comment>
<name>A0ABM8UUX5_9BACT</name>
<gene>
    <name evidence="2" type="primary">lutC</name>
    <name evidence="2" type="ORF">DYBT9623_04059</name>
</gene>
<dbReference type="Proteomes" id="UP000679725">
    <property type="component" value="Unassembled WGS sequence"/>
</dbReference>
<organism evidence="2 3">
    <name type="scientific">Dyadobacter linearis</name>
    <dbReference type="NCBI Taxonomy" id="2823330"/>
    <lineage>
        <taxon>Bacteria</taxon>
        <taxon>Pseudomonadati</taxon>
        <taxon>Bacteroidota</taxon>
        <taxon>Cytophagia</taxon>
        <taxon>Cytophagales</taxon>
        <taxon>Spirosomataceae</taxon>
        <taxon>Dyadobacter</taxon>
    </lineage>
</organism>
<dbReference type="RefSeq" id="WP_215235353.1">
    <property type="nucleotide sequence ID" value="NZ_CAJRAU010000006.1"/>
</dbReference>
<dbReference type="Gene3D" id="3.40.50.10420">
    <property type="entry name" value="NagB/RpiA/CoA transferase-like"/>
    <property type="match status" value="1"/>
</dbReference>
<dbReference type="InterPro" id="IPR024185">
    <property type="entry name" value="FTHF_cligase-like_sf"/>
</dbReference>
<reference evidence="2 3" key="1">
    <citation type="submission" date="2021-04" db="EMBL/GenBank/DDBJ databases">
        <authorList>
            <person name="Rodrigo-Torres L."/>
            <person name="Arahal R. D."/>
            <person name="Lucena T."/>
        </authorList>
    </citation>
    <scope>NUCLEOTIDE SEQUENCE [LARGE SCALE GENOMIC DNA]</scope>
    <source>
        <strain evidence="2 3">CECT 9623</strain>
    </source>
</reference>
<protein>
    <submittedName>
        <fullName evidence="2">Lactate utilization protein C</fullName>
    </submittedName>
</protein>
<keyword evidence="3" id="KW-1185">Reference proteome</keyword>
<feature type="domain" description="LUD" evidence="1">
    <location>
        <begin position="96"/>
        <end position="192"/>
    </location>
</feature>